<organism evidence="2 3">
    <name type="scientific">Adineta ricciae</name>
    <name type="common">Rotifer</name>
    <dbReference type="NCBI Taxonomy" id="249248"/>
    <lineage>
        <taxon>Eukaryota</taxon>
        <taxon>Metazoa</taxon>
        <taxon>Spiralia</taxon>
        <taxon>Gnathifera</taxon>
        <taxon>Rotifera</taxon>
        <taxon>Eurotatoria</taxon>
        <taxon>Bdelloidea</taxon>
        <taxon>Adinetida</taxon>
        <taxon>Adinetidae</taxon>
        <taxon>Adineta</taxon>
    </lineage>
</organism>
<gene>
    <name evidence="2" type="ORF">EDS130_LOCUS43057</name>
</gene>
<protein>
    <submittedName>
        <fullName evidence="2">Uncharacterized protein</fullName>
    </submittedName>
</protein>
<evidence type="ECO:0000256" key="1">
    <source>
        <dbReference type="SAM" id="Phobius"/>
    </source>
</evidence>
<comment type="caution">
    <text evidence="2">The sequence shown here is derived from an EMBL/GenBank/DDBJ whole genome shotgun (WGS) entry which is preliminary data.</text>
</comment>
<keyword evidence="1" id="KW-1133">Transmembrane helix</keyword>
<feature type="transmembrane region" description="Helical" evidence="1">
    <location>
        <begin position="97"/>
        <end position="115"/>
    </location>
</feature>
<dbReference type="EMBL" id="CAJNOJ010000674">
    <property type="protein sequence ID" value="CAF1507977.1"/>
    <property type="molecule type" value="Genomic_DNA"/>
</dbReference>
<feature type="transmembrane region" description="Helical" evidence="1">
    <location>
        <begin position="22"/>
        <end position="47"/>
    </location>
</feature>
<evidence type="ECO:0000313" key="2">
    <source>
        <dbReference type="EMBL" id="CAF1507977.1"/>
    </source>
</evidence>
<sequence length="313" mass="36159">MYFGQCSPSQCIYTRQSRLNLFYTITLFVSLYGGLTILLRLVASYVIEVLFKSRLNSNRENANTFKVIQLVKQLNLFKNINDRTENSIQEQRVITRVYLILLFVSTCVLCLFTILNNEIVIISVPNPSFTNYNSLKNTHSVAVQCPCSNKTIPQQTFMSFSPTFHQICSSVFVSDLWMNILQGQNNIGLNDWRRQASAEFQLLSDLCQLTNKTIKYSINRFLSQVVIVSSVMDEIDFNEQMNASVNQFYRSTLYNFDIQKDIMRLILQVDRFYLATVHWGQSMEAPDLVVNTVTNKTNNYSTQYVCYTFSTMG</sequence>
<reference evidence="2" key="1">
    <citation type="submission" date="2021-02" db="EMBL/GenBank/DDBJ databases">
        <authorList>
            <person name="Nowell W R."/>
        </authorList>
    </citation>
    <scope>NUCLEOTIDE SEQUENCE</scope>
</reference>
<dbReference type="Proteomes" id="UP000663852">
    <property type="component" value="Unassembled WGS sequence"/>
</dbReference>
<name>A0A815U1C3_ADIRI</name>
<dbReference type="OrthoDB" id="10591039at2759"/>
<keyword evidence="1" id="KW-0472">Membrane</keyword>
<dbReference type="AlphaFoldDB" id="A0A815U1C3"/>
<proteinExistence type="predicted"/>
<accession>A0A815U1C3</accession>
<keyword evidence="1" id="KW-0812">Transmembrane</keyword>
<evidence type="ECO:0000313" key="3">
    <source>
        <dbReference type="Proteomes" id="UP000663852"/>
    </source>
</evidence>